<reference evidence="2" key="1">
    <citation type="submission" date="2021-03" db="EMBL/GenBank/DDBJ databases">
        <authorList>
            <consortium name="Genoscope - CEA"/>
            <person name="William W."/>
        </authorList>
    </citation>
    <scope>NUCLEOTIDE SEQUENCE</scope>
    <source>
        <strain evidence="2">Doubled-haploid Pahang</strain>
    </source>
</reference>
<dbReference type="EnsemblPlants" id="Ma10_t00730.1">
    <property type="protein sequence ID" value="Ma10_p00730.1"/>
    <property type="gene ID" value="Ma10_g00730"/>
</dbReference>
<dbReference type="PANTHER" id="PTHR46361">
    <property type="entry name" value="ELECTRON CARRIER/ PROTEIN DISULFIDE OXIDOREDUCTASE"/>
    <property type="match status" value="1"/>
</dbReference>
<dbReference type="EMBL" id="HG996476">
    <property type="protein sequence ID" value="CAG1852455.1"/>
    <property type="molecule type" value="Genomic_DNA"/>
</dbReference>
<dbReference type="AlphaFoldDB" id="A0A804KR56"/>
<name>A0A804KR56_MUSAM</name>
<evidence type="ECO:0000313" key="3">
    <source>
        <dbReference type="EnsemblPlants" id="Ma10_p00730.1"/>
    </source>
</evidence>
<feature type="compositionally biased region" description="Basic and acidic residues" evidence="1">
    <location>
        <begin position="9"/>
        <end position="20"/>
    </location>
</feature>
<protein>
    <submittedName>
        <fullName evidence="2">(wild Malaysian banana) hypothetical protein</fullName>
    </submittedName>
</protein>
<reference evidence="3" key="2">
    <citation type="submission" date="2021-05" db="UniProtKB">
        <authorList>
            <consortium name="EnsemblPlants"/>
        </authorList>
    </citation>
    <scope>IDENTIFICATION</scope>
    <source>
        <strain evidence="3">subsp. malaccensis</strain>
    </source>
</reference>
<organism evidence="3 4">
    <name type="scientific">Musa acuminata subsp. malaccensis</name>
    <name type="common">Wild banana</name>
    <name type="synonym">Musa malaccensis</name>
    <dbReference type="NCBI Taxonomy" id="214687"/>
    <lineage>
        <taxon>Eukaryota</taxon>
        <taxon>Viridiplantae</taxon>
        <taxon>Streptophyta</taxon>
        <taxon>Embryophyta</taxon>
        <taxon>Tracheophyta</taxon>
        <taxon>Spermatophyta</taxon>
        <taxon>Magnoliopsida</taxon>
        <taxon>Liliopsida</taxon>
        <taxon>Zingiberales</taxon>
        <taxon>Musaceae</taxon>
        <taxon>Musa</taxon>
    </lineage>
</organism>
<gene>
    <name evidence="2" type="ORF">GSMUA_306810.1</name>
</gene>
<dbReference type="PANTHER" id="PTHR46361:SF3">
    <property type="entry name" value="ELECTRON CARRIER_ PROTEIN DISULFIDE OXIDOREDUCTASE"/>
    <property type="match status" value="1"/>
</dbReference>
<dbReference type="Proteomes" id="UP000012960">
    <property type="component" value="Unplaced"/>
</dbReference>
<evidence type="ECO:0000313" key="2">
    <source>
        <dbReference type="EMBL" id="CAG1852455.1"/>
    </source>
</evidence>
<accession>A0A804KR56</accession>
<proteinExistence type="predicted"/>
<keyword evidence="4" id="KW-1185">Reference proteome</keyword>
<dbReference type="InParanoid" id="A0A804KR56"/>
<feature type="region of interest" description="Disordered" evidence="1">
    <location>
        <begin position="1"/>
        <end position="36"/>
    </location>
</feature>
<evidence type="ECO:0000313" key="4">
    <source>
        <dbReference type="Proteomes" id="UP000012960"/>
    </source>
</evidence>
<evidence type="ECO:0000256" key="1">
    <source>
        <dbReference type="SAM" id="MobiDB-lite"/>
    </source>
</evidence>
<dbReference type="Gramene" id="Ma10_t00730.1">
    <property type="protein sequence ID" value="Ma10_p00730.1"/>
    <property type="gene ID" value="Ma10_g00730"/>
</dbReference>
<sequence length="122" mass="14082">MNESGQLDAKIKDLFDDEPSRASPLPPMPGEDDESELASIVKKMKESIILKDRFYKMRRFRNSQQVWFLSIEVKPKPITEIASRLRFLSHAIFEAYASEDGRHVDCRSIHGSEEFKRVVAVI</sequence>